<dbReference type="OrthoDB" id="10035564at2759"/>
<evidence type="ECO:0000256" key="16">
    <source>
        <dbReference type="ARBA" id="ARBA00034430"/>
    </source>
</evidence>
<dbReference type="STRING" id="9258.ENSOANP00000002120"/>
<keyword evidence="8" id="KW-0106">Calcium</keyword>
<evidence type="ECO:0000256" key="20">
    <source>
        <dbReference type="ARBA" id="ARBA00080924"/>
    </source>
</evidence>
<evidence type="ECO:0000256" key="21">
    <source>
        <dbReference type="SAM" id="MobiDB-lite"/>
    </source>
</evidence>
<evidence type="ECO:0000256" key="9">
    <source>
        <dbReference type="ARBA" id="ARBA00022882"/>
    </source>
</evidence>
<evidence type="ECO:0000256" key="14">
    <source>
        <dbReference type="ARBA" id="ARBA00023303"/>
    </source>
</evidence>
<keyword evidence="10" id="KW-0630">Potassium</keyword>
<comment type="similarity">
    <text evidence="2">Belongs to the potassium channel family. Calcium-activated (TC 1.A.1.3) subfamily. KCa1.1/KCNMA1 sub-subfamily.</text>
</comment>
<evidence type="ECO:0000256" key="22">
    <source>
        <dbReference type="SAM" id="Phobius"/>
    </source>
</evidence>
<dbReference type="Pfam" id="PF21014">
    <property type="entry name" value="Slowpoke_C"/>
    <property type="match status" value="1"/>
</dbReference>
<evidence type="ECO:0000256" key="5">
    <source>
        <dbReference type="ARBA" id="ARBA00022538"/>
    </source>
</evidence>
<dbReference type="Pfam" id="PF22614">
    <property type="entry name" value="Slo-like_RCK"/>
    <property type="match status" value="2"/>
</dbReference>
<dbReference type="eggNOG" id="KOG1420">
    <property type="taxonomic scope" value="Eukaryota"/>
</dbReference>
<keyword evidence="6 22" id="KW-0812">Transmembrane</keyword>
<dbReference type="InterPro" id="IPR036291">
    <property type="entry name" value="NAD(P)-bd_dom_sf"/>
</dbReference>
<dbReference type="RefSeq" id="XP_007668050.1">
    <property type="nucleotide sequence ID" value="XM_007669860.4"/>
</dbReference>
<evidence type="ECO:0000259" key="23">
    <source>
        <dbReference type="PROSITE" id="PS51201"/>
    </source>
</evidence>
<dbReference type="GO" id="GO:0034702">
    <property type="term" value="C:monoatomic ion channel complex"/>
    <property type="evidence" value="ECO:0007669"/>
    <property type="project" value="UniProtKB-KW"/>
</dbReference>
<feature type="transmembrane region" description="Helical" evidence="22">
    <location>
        <begin position="20"/>
        <end position="39"/>
    </location>
</feature>
<dbReference type="InterPro" id="IPR047871">
    <property type="entry name" value="K_chnl_Slo-like"/>
</dbReference>
<evidence type="ECO:0000256" key="19">
    <source>
        <dbReference type="ARBA" id="ARBA00075149"/>
    </source>
</evidence>
<keyword evidence="25" id="KW-1185">Reference proteome</keyword>
<dbReference type="FunFam" id="1.10.287.70:FF:000130">
    <property type="entry name" value="Potassium calcium-activated channel subfamily U member 1"/>
    <property type="match status" value="1"/>
</dbReference>
<dbReference type="Pfam" id="PF00520">
    <property type="entry name" value="Ion_trans"/>
    <property type="match status" value="1"/>
</dbReference>
<feature type="compositionally biased region" description="Polar residues" evidence="21">
    <location>
        <begin position="1162"/>
        <end position="1172"/>
    </location>
</feature>
<dbReference type="SUPFAM" id="SSF51735">
    <property type="entry name" value="NAD(P)-binding Rossmann-fold domains"/>
    <property type="match status" value="1"/>
</dbReference>
<evidence type="ECO:0000256" key="15">
    <source>
        <dbReference type="ARBA" id="ARBA00029579"/>
    </source>
</evidence>
<evidence type="ECO:0000256" key="18">
    <source>
        <dbReference type="ARBA" id="ARBA00072463"/>
    </source>
</evidence>
<feature type="region of interest" description="Disordered" evidence="21">
    <location>
        <begin position="1043"/>
        <end position="1085"/>
    </location>
</feature>
<dbReference type="Bgee" id="ENSOANG00000001328">
    <property type="expression patterns" value="Expressed in testis and 2 other cell types or tissues"/>
</dbReference>
<keyword evidence="12" id="KW-0406">Ion transport</keyword>
<dbReference type="InterPro" id="IPR005821">
    <property type="entry name" value="Ion_trans_dom"/>
</dbReference>
<dbReference type="GO" id="GO:0005886">
    <property type="term" value="C:plasma membrane"/>
    <property type="evidence" value="ECO:0007669"/>
    <property type="project" value="UniProtKB-SubCell"/>
</dbReference>
<reference evidence="24 25" key="1">
    <citation type="journal article" date="2008" name="Nature">
        <title>Genome analysis of the platypus reveals unique signatures of evolution.</title>
        <authorList>
            <person name="Warren W.C."/>
            <person name="Hillier L.W."/>
            <person name="Marshall Graves J.A."/>
            <person name="Birney E."/>
            <person name="Ponting C.P."/>
            <person name="Grutzner F."/>
            <person name="Belov K."/>
            <person name="Miller W."/>
            <person name="Clarke L."/>
            <person name="Chinwalla A.T."/>
            <person name="Yang S.P."/>
            <person name="Heger A."/>
            <person name="Locke D.P."/>
            <person name="Miethke P."/>
            <person name="Waters P.D."/>
            <person name="Veyrunes F."/>
            <person name="Fulton L."/>
            <person name="Fulton B."/>
            <person name="Graves T."/>
            <person name="Wallis J."/>
            <person name="Puente X.S."/>
            <person name="Lopez-Otin C."/>
            <person name="Ordonez G.R."/>
            <person name="Eichler E.E."/>
            <person name="Chen L."/>
            <person name="Cheng Z."/>
            <person name="Deakin J.E."/>
            <person name="Alsop A."/>
            <person name="Thompson K."/>
            <person name="Kirby P."/>
            <person name="Papenfuss A.T."/>
            <person name="Wakefield M.J."/>
            <person name="Olender T."/>
            <person name="Lancet D."/>
            <person name="Huttley G.A."/>
            <person name="Smit A.F."/>
            <person name="Pask A."/>
            <person name="Temple-Smith P."/>
            <person name="Batzer M.A."/>
            <person name="Walker J.A."/>
            <person name="Konkel M.K."/>
            <person name="Harris R.S."/>
            <person name="Whittington C.M."/>
            <person name="Wong E.S."/>
            <person name="Gemmell N.J."/>
            <person name="Buschiazzo E."/>
            <person name="Vargas Jentzsch I.M."/>
            <person name="Merkel A."/>
            <person name="Schmitz J."/>
            <person name="Zemann A."/>
            <person name="Churakov G."/>
            <person name="Kriegs J.O."/>
            <person name="Brosius J."/>
            <person name="Murchison E.P."/>
            <person name="Sachidanandam R."/>
            <person name="Smith C."/>
            <person name="Hannon G.J."/>
            <person name="Tsend-Ayush E."/>
            <person name="McMillan D."/>
            <person name="Attenborough R."/>
            <person name="Rens W."/>
            <person name="Ferguson-Smith M."/>
            <person name="Lefevre C.M."/>
            <person name="Sharp J.A."/>
            <person name="Nicholas K.R."/>
            <person name="Ray D.A."/>
            <person name="Kube M."/>
            <person name="Reinhardt R."/>
            <person name="Pringle T.H."/>
            <person name="Taylor J."/>
            <person name="Jones R.C."/>
            <person name="Nixon B."/>
            <person name="Dacheux J.L."/>
            <person name="Niwa H."/>
            <person name="Sekita Y."/>
            <person name="Huang X."/>
            <person name="Stark A."/>
            <person name="Kheradpour P."/>
            <person name="Kellis M."/>
            <person name="Flicek P."/>
            <person name="Chen Y."/>
            <person name="Webber C."/>
            <person name="Hardison R."/>
            <person name="Nelson J."/>
            <person name="Hallsworth-Pepin K."/>
            <person name="Delehaunty K."/>
            <person name="Markovic C."/>
            <person name="Minx P."/>
            <person name="Feng Y."/>
            <person name="Kremitzki C."/>
            <person name="Mitreva M."/>
            <person name="Glasscock J."/>
            <person name="Wylie T."/>
            <person name="Wohldmann P."/>
            <person name="Thiru P."/>
            <person name="Nhan M.N."/>
            <person name="Pohl C.S."/>
            <person name="Smith S.M."/>
            <person name="Hou S."/>
            <person name="Nefedov M."/>
            <person name="de Jong P.J."/>
            <person name="Renfree M.B."/>
            <person name="Mardis E.R."/>
            <person name="Wilson R.K."/>
        </authorList>
    </citation>
    <scope>NUCLEOTIDE SEQUENCE [LARGE SCALE GENOMIC DNA]</scope>
    <source>
        <strain evidence="24 25">Glennie</strain>
    </source>
</reference>
<evidence type="ECO:0000256" key="8">
    <source>
        <dbReference type="ARBA" id="ARBA00022837"/>
    </source>
</evidence>
<dbReference type="InterPro" id="IPR003148">
    <property type="entry name" value="RCK_N"/>
</dbReference>
<dbReference type="FunCoup" id="F7F3A4">
    <property type="interactions" value="197"/>
</dbReference>
<dbReference type="Pfam" id="PF03493">
    <property type="entry name" value="BK_channel_a"/>
    <property type="match status" value="1"/>
</dbReference>
<evidence type="ECO:0000256" key="7">
    <source>
        <dbReference type="ARBA" id="ARBA00022826"/>
    </source>
</evidence>
<evidence type="ECO:0000256" key="3">
    <source>
        <dbReference type="ARBA" id="ARBA00022448"/>
    </source>
</evidence>
<evidence type="ECO:0000256" key="2">
    <source>
        <dbReference type="ARBA" id="ARBA00008648"/>
    </source>
</evidence>
<evidence type="ECO:0000256" key="13">
    <source>
        <dbReference type="ARBA" id="ARBA00023136"/>
    </source>
</evidence>
<gene>
    <name evidence="24" type="primary">KCNU1</name>
</gene>
<dbReference type="InterPro" id="IPR003929">
    <property type="entry name" value="K_chnl_BK_asu"/>
</dbReference>
<dbReference type="FunFam" id="3.40.50.720:FF:000005">
    <property type="entry name" value="calcium-activated potassium channel subunit alpha-1 isoform X6"/>
    <property type="match status" value="1"/>
</dbReference>
<comment type="catalytic activity">
    <reaction evidence="16">
        <text>K(+)(in) = K(+)(out)</text>
        <dbReference type="Rhea" id="RHEA:29463"/>
        <dbReference type="ChEBI" id="CHEBI:29103"/>
    </reaction>
</comment>
<feature type="transmembrane region" description="Helical" evidence="22">
    <location>
        <begin position="274"/>
        <end position="295"/>
    </location>
</feature>
<feature type="transmembrane region" description="Helical" evidence="22">
    <location>
        <begin position="87"/>
        <end position="110"/>
    </location>
</feature>
<feature type="transmembrane region" description="Helical" evidence="22">
    <location>
        <begin position="130"/>
        <end position="146"/>
    </location>
</feature>
<sequence length="1181" mass="133479">MVLLGTDHSSVPCTREIQTAFILSSFVTFFFGLFILLICRNIKFHSKVLQIRKVMSQEAFQKSHKTIVWFRGAFIECMEMMLSAQTFVGRVMVIMVFVLSIGSLILYFMHSRFPVGNCSNTLDKTVHLDLAFNGFFLFYFGVRFVAADDKIKFWLELNSIVDFFTIPPSFVAYYIHNNWLGLRFLRALRLLELPQILQYLQITKTIKAVKLSKFISIFISTWLTAAGFIHLVENSGDPWIKDSNSQPLSYFDCLYLIMATMSTVGFGDIVAKTILGRTFIMFFILGSLILFANYIPEIVEIVSTNRKYNNAYEVVRGRKFIVVCGNITVESVTAFLRNFLRHNKGEIDSEIVFLGEVLPSLELETIFKCYLAYISFFYGSALKCEDLKRVAVESADACLIIANPLCSDSHAEDTSNILRVLSIKNYYPKSRVIIQILQAQNKVLLPKIPYWSWSSGDNIICFAELKLGFMAQGCLVPGLCTFLTSLFIIEESKKVIPKETWQKDYLDGMKNKVLTQRLSNDFVGMSFPEVCRLCFVKLNILLIAIEYKPGFEESSGLLLNPPPQIKLHKNTLGFFIAETITEVKRAYFYCSKCHSDVKDLELIIKCTCRTNNKRHQDKVTSLITLKCPKTSSGKANQRPSTVGRTVYRPRASVVSSFIMRDADTVERELENDKLDSTGMFHWCEPTPLENAIVKRDEKTIKFRNHIIACVFGDTQSALVGLRNFVMPLRASNYTFRELRDIVFIGSLDYLQREWRFLRNFPKVYILPGSALFPGDLKRASIEECAMCAVLAPPSKVEVSQTLLDSECIMATLNIGSLHAYPFIQTLSTPDATGRHNPSYHPSEQGYKRIPILTELKNPANVHFIEQLGGMHSGIPGANLHLSISFSTGSVFSDSFFDSLMATAYYNYHILELLQMLVTGGRSAQLDLQWEKDKHKDQNDNEVLFLTGRARCKLELLSLSHSLLLDLAECETFGQLFCSALDTFGILCLGLFRLIDNADCNPLQKRFVISRPPNDFQLLATDLLFCAIPLSIAHYTKTTYDPSHRPDSLCQPGSPLTSKYSSIAPELTAPKRKSKTPTSSGRKSFMSIPSVLRQSGKEAKDPFSTYQSQNLRTVNEEDIDDVKSITLSVTTAPNMEETSSKDQEFSMSCYKETKKSIPGGNEQIPTSPKSAPKTQLKDKTIV</sequence>
<dbReference type="GO" id="GO:0071805">
    <property type="term" value="P:potassium ion transmembrane transport"/>
    <property type="evidence" value="ECO:0000318"/>
    <property type="project" value="GO_Central"/>
</dbReference>
<evidence type="ECO:0000313" key="24">
    <source>
        <dbReference type="Ensembl" id="ENSOANP00000002120.2"/>
    </source>
</evidence>
<accession>F7F3A4</accession>
<evidence type="ECO:0000256" key="10">
    <source>
        <dbReference type="ARBA" id="ARBA00022958"/>
    </source>
</evidence>
<evidence type="ECO:0000256" key="12">
    <source>
        <dbReference type="ARBA" id="ARBA00023065"/>
    </source>
</evidence>
<feature type="region of interest" description="Disordered" evidence="21">
    <location>
        <begin position="1133"/>
        <end position="1181"/>
    </location>
</feature>
<dbReference type="GeneTree" id="ENSGT00940000161817"/>
<evidence type="ECO:0000256" key="6">
    <source>
        <dbReference type="ARBA" id="ARBA00022692"/>
    </source>
</evidence>
<feature type="domain" description="RCK N-terminal" evidence="23">
    <location>
        <begin position="703"/>
        <end position="882"/>
    </location>
</feature>
<dbReference type="PRINTS" id="PR01449">
    <property type="entry name" value="BKCHANNELA"/>
</dbReference>
<feature type="domain" description="RCK N-terminal" evidence="23">
    <location>
        <begin position="318"/>
        <end position="460"/>
    </location>
</feature>
<dbReference type="GO" id="GO:0016020">
    <property type="term" value="C:membrane"/>
    <property type="evidence" value="ECO:0000318"/>
    <property type="project" value="GO_Central"/>
</dbReference>
<protein>
    <recommendedName>
        <fullName evidence="18">Potassium channel subfamily U member 1</fullName>
    </recommendedName>
    <alternativeName>
        <fullName evidence="15">BK channel</fullName>
    </alternativeName>
    <alternativeName>
        <fullName evidence="20">Calcium-activated potassium channel subunit alpha-3</fullName>
    </alternativeName>
    <alternativeName>
        <fullName evidence="19">Slowpoke homolog 3</fullName>
    </alternativeName>
</protein>
<evidence type="ECO:0000313" key="25">
    <source>
        <dbReference type="Proteomes" id="UP000002279"/>
    </source>
</evidence>
<organism evidence="24 25">
    <name type="scientific">Ornithorhynchus anatinus</name>
    <name type="common">Duckbill platypus</name>
    <dbReference type="NCBI Taxonomy" id="9258"/>
    <lineage>
        <taxon>Eukaryota</taxon>
        <taxon>Metazoa</taxon>
        <taxon>Chordata</taxon>
        <taxon>Craniata</taxon>
        <taxon>Vertebrata</taxon>
        <taxon>Euteleostomi</taxon>
        <taxon>Mammalia</taxon>
        <taxon>Monotremata</taxon>
        <taxon>Ornithorhynchidae</taxon>
        <taxon>Ornithorhynchus</taxon>
    </lineage>
</organism>
<dbReference type="InParanoid" id="F7F3A4"/>
<dbReference type="GeneID" id="100082109"/>
<keyword evidence="13 22" id="KW-0472">Membrane</keyword>
<dbReference type="PANTHER" id="PTHR10027">
    <property type="entry name" value="CALCIUM-ACTIVATED POTASSIUM CHANNEL ALPHA CHAIN"/>
    <property type="match status" value="1"/>
</dbReference>
<comment type="subcellular location">
    <subcellularLocation>
        <location evidence="1">Cell membrane</location>
        <topology evidence="1">Multi-pass membrane protein</topology>
    </subcellularLocation>
</comment>
<evidence type="ECO:0000256" key="4">
    <source>
        <dbReference type="ARBA" id="ARBA00022475"/>
    </source>
</evidence>
<keyword evidence="5" id="KW-0633">Potassium transport</keyword>
<reference evidence="24" key="3">
    <citation type="submission" date="2025-09" db="UniProtKB">
        <authorList>
            <consortium name="Ensembl"/>
        </authorList>
    </citation>
    <scope>IDENTIFICATION</scope>
    <source>
        <strain evidence="24">Glennie</strain>
    </source>
</reference>
<dbReference type="GO" id="GO:0005267">
    <property type="term" value="F:potassium channel activity"/>
    <property type="evidence" value="ECO:0000318"/>
    <property type="project" value="GO_Central"/>
</dbReference>
<dbReference type="PANTHER" id="PTHR10027:SF23">
    <property type="entry name" value="POTASSIUM CHANNEL SUBFAMILY U MEMBER 1"/>
    <property type="match status" value="1"/>
</dbReference>
<evidence type="ECO:0000256" key="1">
    <source>
        <dbReference type="ARBA" id="ARBA00004651"/>
    </source>
</evidence>
<dbReference type="Ensembl" id="ENSOANT00000002121.3">
    <property type="protein sequence ID" value="ENSOANP00000002120.2"/>
    <property type="gene ID" value="ENSOANG00000001328.3"/>
</dbReference>
<dbReference type="CTD" id="157855"/>
<dbReference type="SUPFAM" id="SSF81324">
    <property type="entry name" value="Voltage-gated potassium channels"/>
    <property type="match status" value="1"/>
</dbReference>
<comment type="function">
    <text evidence="17">Testis-specific potassium channel activated by both intracellular pH and membrane voltage that mediates export of K(+). Represents the primary spermatozoan K(+) current. The channel underlies a pH-triggered membrane hyperpolarization during the process of sperm capacitation, as sperm encounter the alkaline environment near the ovum in the female reproductive tract, thereby playing an essential for male fertility.</text>
</comment>
<dbReference type="GO" id="GO:0036126">
    <property type="term" value="C:sperm flagellum"/>
    <property type="evidence" value="ECO:0007669"/>
    <property type="project" value="Ensembl"/>
</dbReference>
<keyword evidence="9" id="KW-0851">Voltage-gated channel</keyword>
<reference evidence="24" key="2">
    <citation type="submission" date="2025-08" db="UniProtKB">
        <authorList>
            <consortium name="Ensembl"/>
        </authorList>
    </citation>
    <scope>IDENTIFICATION</scope>
    <source>
        <strain evidence="24">Glennie</strain>
    </source>
</reference>
<feature type="transmembrane region" description="Helical" evidence="22">
    <location>
        <begin position="248"/>
        <end position="267"/>
    </location>
</feature>
<keyword evidence="7" id="KW-0631">Potassium channel</keyword>
<evidence type="ECO:0000256" key="17">
    <source>
        <dbReference type="ARBA" id="ARBA00058651"/>
    </source>
</evidence>
<name>F7F3A4_ORNAN</name>
<keyword evidence="14" id="KW-0407">Ion channel</keyword>
<dbReference type="HOGENOM" id="CLU_006846_0_0_1"/>
<dbReference type="Gene3D" id="1.10.287.70">
    <property type="match status" value="1"/>
</dbReference>
<dbReference type="KEGG" id="oaa:100082109"/>
<dbReference type="PROSITE" id="PS51201">
    <property type="entry name" value="RCK_N"/>
    <property type="match status" value="2"/>
</dbReference>
<dbReference type="Proteomes" id="UP000002279">
    <property type="component" value="Chromosome 5"/>
</dbReference>
<keyword evidence="3" id="KW-0813">Transport</keyword>
<dbReference type="FunFam" id="3.40.50.720:FF:000403">
    <property type="entry name" value="Potassium calcium-activated channel subfamily U member 1"/>
    <property type="match status" value="1"/>
</dbReference>
<feature type="transmembrane region" description="Helical" evidence="22">
    <location>
        <begin position="214"/>
        <end position="232"/>
    </location>
</feature>
<dbReference type="InterPro" id="IPR048735">
    <property type="entry name" value="Slowpoke-like_C"/>
</dbReference>
<dbReference type="OMA" id="NWNTGDN"/>
<dbReference type="AlphaFoldDB" id="F7F3A4"/>
<keyword evidence="11 22" id="KW-1133">Transmembrane helix</keyword>
<keyword evidence="4" id="KW-1003">Cell membrane</keyword>
<proteinExistence type="inferred from homology"/>
<evidence type="ECO:0000256" key="11">
    <source>
        <dbReference type="ARBA" id="ARBA00022989"/>
    </source>
</evidence>
<dbReference type="Gene3D" id="3.40.50.720">
    <property type="entry name" value="NAD(P)-binding Rossmann-like Domain"/>
    <property type="match status" value="2"/>
</dbReference>